<organism evidence="1 2">
    <name type="scientific">Halobacillus trueperi</name>
    <dbReference type="NCBI Taxonomy" id="156205"/>
    <lineage>
        <taxon>Bacteria</taxon>
        <taxon>Bacillati</taxon>
        <taxon>Bacillota</taxon>
        <taxon>Bacilli</taxon>
        <taxon>Bacillales</taxon>
        <taxon>Bacillaceae</taxon>
        <taxon>Halobacillus</taxon>
    </lineage>
</organism>
<dbReference type="EMBL" id="QUAE01000008">
    <property type="protein sequence ID" value="REJ09096.1"/>
    <property type="molecule type" value="Genomic_DNA"/>
</dbReference>
<sequence>MNSKIPKDLPIKGSEATIVEFWSWAYSDLLSNTNRGILAEFLVGNALGLTNVPRIEWDKADFVYNGKFIEVKSSAYIQTWKEKQPSKIIFNISKARAWDSSTGEMSSEAQRNSDCYVFCVFADQDKSDYDILNVNRWDFYVLSTSFLNYYFPEQKSISLSTIQKYCEPVKYRNLKENIDSIMGSQVK</sequence>
<name>A0A3E0J819_9BACI</name>
<proteinExistence type="predicted"/>
<dbReference type="Proteomes" id="UP000256305">
    <property type="component" value="Unassembled WGS sequence"/>
</dbReference>
<dbReference type="RefSeq" id="WP_115823849.1">
    <property type="nucleotide sequence ID" value="NZ_QUAE01000008.1"/>
</dbReference>
<evidence type="ECO:0000313" key="1">
    <source>
        <dbReference type="EMBL" id="REJ09096.1"/>
    </source>
</evidence>
<comment type="caution">
    <text evidence="1">The sequence shown here is derived from an EMBL/GenBank/DDBJ whole genome shotgun (WGS) entry which is preliminary data.</text>
</comment>
<keyword evidence="2" id="KW-1185">Reference proteome</keyword>
<gene>
    <name evidence="1" type="ORF">DYE48_12055</name>
</gene>
<accession>A0A3E0J819</accession>
<reference evidence="1 2" key="1">
    <citation type="submission" date="2018-08" db="EMBL/GenBank/DDBJ databases">
        <title>Genome sequence of Halobacillus trueperi KCTC 3686.</title>
        <authorList>
            <person name="Cho K.H."/>
            <person name="Kwak M.-J."/>
            <person name="Kim B.-Y."/>
            <person name="Chun J."/>
        </authorList>
    </citation>
    <scope>NUCLEOTIDE SEQUENCE [LARGE SCALE GENOMIC DNA]</scope>
    <source>
        <strain evidence="1 2">KCTC 3686</strain>
    </source>
</reference>
<evidence type="ECO:0000313" key="2">
    <source>
        <dbReference type="Proteomes" id="UP000256305"/>
    </source>
</evidence>
<protein>
    <submittedName>
        <fullName evidence="1">Uncharacterized protein</fullName>
    </submittedName>
</protein>
<dbReference type="AlphaFoldDB" id="A0A3E0J819"/>